<feature type="non-terminal residue" evidence="2">
    <location>
        <position position="1"/>
    </location>
</feature>
<feature type="domain" description="VWFA" evidence="1">
    <location>
        <begin position="2"/>
        <end position="117"/>
    </location>
</feature>
<protein>
    <recommendedName>
        <fullName evidence="1">VWFA domain-containing protein</fullName>
    </recommendedName>
</protein>
<name>A0AAN5D6T7_9BILA</name>
<dbReference type="Pfam" id="PF00092">
    <property type="entry name" value="VWA"/>
    <property type="match status" value="1"/>
</dbReference>
<gene>
    <name evidence="2" type="ORF">PMAYCL1PPCAC_27694</name>
</gene>
<keyword evidence="3" id="KW-1185">Reference proteome</keyword>
<dbReference type="SUPFAM" id="SSF53300">
    <property type="entry name" value="vWA-like"/>
    <property type="match status" value="1"/>
</dbReference>
<dbReference type="InterPro" id="IPR050525">
    <property type="entry name" value="ECM_Assembly_Org"/>
</dbReference>
<evidence type="ECO:0000313" key="2">
    <source>
        <dbReference type="EMBL" id="GMR57499.1"/>
    </source>
</evidence>
<dbReference type="PROSITE" id="PS50234">
    <property type="entry name" value="VWFA"/>
    <property type="match status" value="1"/>
</dbReference>
<dbReference type="PANTHER" id="PTHR24020:SF84">
    <property type="entry name" value="VWFA DOMAIN-CONTAINING PROTEIN"/>
    <property type="match status" value="1"/>
</dbReference>
<dbReference type="EMBL" id="BTRK01000006">
    <property type="protein sequence ID" value="GMR57499.1"/>
    <property type="molecule type" value="Genomic_DNA"/>
</dbReference>
<feature type="non-terminal residue" evidence="2">
    <location>
        <position position="117"/>
    </location>
</feature>
<comment type="caution">
    <text evidence="2">The sequence shown here is derived from an EMBL/GenBank/DDBJ whole genome shotgun (WGS) entry which is preliminary data.</text>
</comment>
<dbReference type="InterPro" id="IPR002035">
    <property type="entry name" value="VWF_A"/>
</dbReference>
<dbReference type="InterPro" id="IPR036465">
    <property type="entry name" value="vWFA_dom_sf"/>
</dbReference>
<dbReference type="Proteomes" id="UP001328107">
    <property type="component" value="Unassembled WGS sequence"/>
</dbReference>
<proteinExistence type="predicted"/>
<reference evidence="3" key="1">
    <citation type="submission" date="2022-10" db="EMBL/GenBank/DDBJ databases">
        <title>Genome assembly of Pristionchus species.</title>
        <authorList>
            <person name="Yoshida K."/>
            <person name="Sommer R.J."/>
        </authorList>
    </citation>
    <scope>NUCLEOTIDE SEQUENCE [LARGE SCALE GENOMIC DNA]</scope>
    <source>
        <strain evidence="3">RS5460</strain>
    </source>
</reference>
<dbReference type="PRINTS" id="PR00453">
    <property type="entry name" value="VWFADOMAIN"/>
</dbReference>
<dbReference type="AlphaFoldDB" id="A0AAN5D6T7"/>
<dbReference type="PANTHER" id="PTHR24020">
    <property type="entry name" value="COLLAGEN ALPHA"/>
    <property type="match status" value="1"/>
</dbReference>
<evidence type="ECO:0000313" key="3">
    <source>
        <dbReference type="Proteomes" id="UP001328107"/>
    </source>
</evidence>
<organism evidence="2 3">
    <name type="scientific">Pristionchus mayeri</name>
    <dbReference type="NCBI Taxonomy" id="1317129"/>
    <lineage>
        <taxon>Eukaryota</taxon>
        <taxon>Metazoa</taxon>
        <taxon>Ecdysozoa</taxon>
        <taxon>Nematoda</taxon>
        <taxon>Chromadorea</taxon>
        <taxon>Rhabditida</taxon>
        <taxon>Rhabditina</taxon>
        <taxon>Diplogasteromorpha</taxon>
        <taxon>Diplogasteroidea</taxon>
        <taxon>Neodiplogasteridae</taxon>
        <taxon>Pristionchus</taxon>
    </lineage>
</organism>
<sequence>ADYVMLFDESDSLTVGNRTKMVDFLSDFLKLIDLDNSDNRLSLIQFSGFAELTFPLTPKSKIRDILQHMANPNFYMAKGCTNTVDALKTANDKVYATLPNNSTRRKVTILLTDGEPS</sequence>
<dbReference type="Gene3D" id="3.40.50.410">
    <property type="entry name" value="von Willebrand factor, type A domain"/>
    <property type="match status" value="1"/>
</dbReference>
<evidence type="ECO:0000259" key="1">
    <source>
        <dbReference type="PROSITE" id="PS50234"/>
    </source>
</evidence>
<accession>A0AAN5D6T7</accession>